<protein>
    <recommendedName>
        <fullName evidence="7 8">Polyphosphate kinase</fullName>
        <ecNumber evidence="7 8">2.7.4.1</ecNumber>
    </recommendedName>
    <alternativeName>
        <fullName evidence="7">ATP-polyphosphate phosphotransferase</fullName>
    </alternativeName>
    <alternativeName>
        <fullName evidence="7">Polyphosphoric acid kinase</fullName>
    </alternativeName>
</protein>
<dbReference type="InterPro" id="IPR001736">
    <property type="entry name" value="PLipase_D/transphosphatidylase"/>
</dbReference>
<dbReference type="GO" id="GO:0046872">
    <property type="term" value="F:metal ion binding"/>
    <property type="evidence" value="ECO:0007669"/>
    <property type="project" value="UniProtKB-KW"/>
</dbReference>
<dbReference type="EC" id="2.7.4.1" evidence="7 8"/>
<dbReference type="SUPFAM" id="SSF140356">
    <property type="entry name" value="PPK N-terminal domain-like"/>
    <property type="match status" value="1"/>
</dbReference>
<proteinExistence type="inferred from homology"/>
<accession>A0AA48HY55</accession>
<feature type="binding site" evidence="7">
    <location>
        <position position="367"/>
    </location>
    <ligand>
        <name>Mg(2+)</name>
        <dbReference type="ChEBI" id="CHEBI:18420"/>
    </ligand>
</feature>
<evidence type="ECO:0000313" key="10">
    <source>
        <dbReference type="EMBL" id="BED91866.1"/>
    </source>
</evidence>
<evidence type="ECO:0000256" key="4">
    <source>
        <dbReference type="ARBA" id="ARBA00022777"/>
    </source>
</evidence>
<keyword evidence="4 7" id="KW-0418">Kinase</keyword>
<feature type="binding site" evidence="7">
    <location>
        <position position="584"/>
    </location>
    <ligand>
        <name>ATP</name>
        <dbReference type="ChEBI" id="CHEBI:30616"/>
    </ligand>
</feature>
<dbReference type="KEGG" id="ips:CfP315_0405"/>
<dbReference type="AlphaFoldDB" id="A0AA48HY55"/>
<dbReference type="NCBIfam" id="NF003921">
    <property type="entry name" value="PRK05443.2-2"/>
    <property type="match status" value="1"/>
</dbReference>
<comment type="similarity">
    <text evidence="7 8">Belongs to the polyphosphate kinase 1 (PPK1) family.</text>
</comment>
<dbReference type="NCBIfam" id="TIGR03705">
    <property type="entry name" value="poly_P_kin"/>
    <property type="match status" value="1"/>
</dbReference>
<feature type="domain" description="PLD phosphodiesterase" evidence="9">
    <location>
        <begin position="579"/>
        <end position="609"/>
    </location>
</feature>
<evidence type="ECO:0000256" key="1">
    <source>
        <dbReference type="ARBA" id="ARBA00022553"/>
    </source>
</evidence>
<reference evidence="10" key="1">
    <citation type="journal article" date="2023" name="ISME J.">
        <title>Emergence of putative energy parasites within Clostridia revealed by genome analysis of a novel endosymbiotic clade.</title>
        <authorList>
            <person name="Takahashi K."/>
            <person name="Kuwahara H."/>
            <person name="Horikawa Y."/>
            <person name="Izawa K."/>
            <person name="Kato D."/>
            <person name="Inagaki T."/>
            <person name="Yuki M."/>
            <person name="Ohkuma M."/>
            <person name="Hongoh Y."/>
        </authorList>
    </citation>
    <scope>NUCLEOTIDE SEQUENCE</scope>
    <source>
        <strain evidence="10">CfP3-15</strain>
    </source>
</reference>
<evidence type="ECO:0000256" key="3">
    <source>
        <dbReference type="ARBA" id="ARBA00022741"/>
    </source>
</evidence>
<feature type="binding site" evidence="7">
    <location>
        <position position="397"/>
    </location>
    <ligand>
        <name>Mg(2+)</name>
        <dbReference type="ChEBI" id="CHEBI:18420"/>
    </ligand>
</feature>
<keyword evidence="7" id="KW-0479">Metal-binding</keyword>
<dbReference type="GO" id="GO:0008976">
    <property type="term" value="F:polyphosphate kinase activity"/>
    <property type="evidence" value="ECO:0007669"/>
    <property type="project" value="UniProtKB-UniRule"/>
</dbReference>
<dbReference type="GO" id="GO:0009358">
    <property type="term" value="C:polyphosphate kinase complex"/>
    <property type="evidence" value="ECO:0007669"/>
    <property type="project" value="InterPro"/>
</dbReference>
<evidence type="ECO:0000256" key="5">
    <source>
        <dbReference type="ARBA" id="ARBA00022840"/>
    </source>
</evidence>
<dbReference type="GO" id="GO:0005524">
    <property type="term" value="F:ATP binding"/>
    <property type="evidence" value="ECO:0007669"/>
    <property type="project" value="UniProtKB-KW"/>
</dbReference>
<dbReference type="InterPro" id="IPR025200">
    <property type="entry name" value="PPK_C_dom2"/>
</dbReference>
<keyword evidence="5 7" id="KW-0067">ATP-binding</keyword>
<dbReference type="Gene3D" id="3.30.870.10">
    <property type="entry name" value="Endonuclease Chain A"/>
    <property type="match status" value="2"/>
</dbReference>
<dbReference type="PROSITE" id="PS50035">
    <property type="entry name" value="PLD"/>
    <property type="match status" value="1"/>
</dbReference>
<keyword evidence="6 7" id="KW-0460">Magnesium</keyword>
<dbReference type="PIRSF" id="PIRSF015589">
    <property type="entry name" value="PP_kinase"/>
    <property type="match status" value="1"/>
</dbReference>
<dbReference type="NCBIfam" id="NF003917">
    <property type="entry name" value="PRK05443.1-1"/>
    <property type="match status" value="1"/>
</dbReference>
<dbReference type="SUPFAM" id="SSF143724">
    <property type="entry name" value="PHP14-like"/>
    <property type="match status" value="1"/>
</dbReference>
<dbReference type="Pfam" id="PF13090">
    <property type="entry name" value="PP_kinase_C"/>
    <property type="match status" value="1"/>
</dbReference>
<feature type="binding site" evidence="7">
    <location>
        <position position="44"/>
    </location>
    <ligand>
        <name>ATP</name>
        <dbReference type="ChEBI" id="CHEBI:30616"/>
    </ligand>
</feature>
<dbReference type="Proteomes" id="UP001337580">
    <property type="component" value="Chromosome"/>
</dbReference>
<dbReference type="SUPFAM" id="SSF56024">
    <property type="entry name" value="Phospholipase D/nuclease"/>
    <property type="match status" value="2"/>
</dbReference>
<feature type="binding site" evidence="7">
    <location>
        <position position="556"/>
    </location>
    <ligand>
        <name>ATP</name>
        <dbReference type="ChEBI" id="CHEBI:30616"/>
    </ligand>
</feature>
<dbReference type="InterPro" id="IPR003414">
    <property type="entry name" value="PP_kinase"/>
</dbReference>
<dbReference type="InterPro" id="IPR025198">
    <property type="entry name" value="PPK_N_dom"/>
</dbReference>
<name>A0AA48HY55_9FIRM</name>
<evidence type="ECO:0000256" key="7">
    <source>
        <dbReference type="HAMAP-Rule" id="MF_00347"/>
    </source>
</evidence>
<evidence type="ECO:0000256" key="8">
    <source>
        <dbReference type="RuleBase" id="RU003800"/>
    </source>
</evidence>
<dbReference type="InterPro" id="IPR036830">
    <property type="entry name" value="PP_kinase_middle_dom_sf"/>
</dbReference>
<evidence type="ECO:0000259" key="9">
    <source>
        <dbReference type="PROSITE" id="PS50035"/>
    </source>
</evidence>
<dbReference type="GO" id="GO:0006799">
    <property type="term" value="P:polyphosphate biosynthetic process"/>
    <property type="evidence" value="ECO:0007669"/>
    <property type="project" value="UniProtKB-UniRule"/>
</dbReference>
<dbReference type="PANTHER" id="PTHR30218:SF0">
    <property type="entry name" value="POLYPHOSPHATE KINASE"/>
    <property type="match status" value="1"/>
</dbReference>
<dbReference type="PANTHER" id="PTHR30218">
    <property type="entry name" value="POLYPHOSPHATE KINASE"/>
    <property type="match status" value="1"/>
</dbReference>
<comment type="catalytic activity">
    <reaction evidence="7 8">
        <text>[phosphate](n) + ATP = [phosphate](n+1) + ADP</text>
        <dbReference type="Rhea" id="RHEA:19573"/>
        <dbReference type="Rhea" id="RHEA-COMP:9859"/>
        <dbReference type="Rhea" id="RHEA-COMP:14280"/>
        <dbReference type="ChEBI" id="CHEBI:16838"/>
        <dbReference type="ChEBI" id="CHEBI:30616"/>
        <dbReference type="ChEBI" id="CHEBI:456216"/>
        <dbReference type="EC" id="2.7.4.1"/>
    </reaction>
</comment>
<evidence type="ECO:0000256" key="6">
    <source>
        <dbReference type="ARBA" id="ARBA00022842"/>
    </source>
</evidence>
<dbReference type="Pfam" id="PF17941">
    <property type="entry name" value="PP_kinase_C_1"/>
    <property type="match status" value="1"/>
</dbReference>
<dbReference type="InterPro" id="IPR041108">
    <property type="entry name" value="PP_kinase_C_1"/>
</dbReference>
<dbReference type="Pfam" id="PF13089">
    <property type="entry name" value="PP_kinase_N"/>
    <property type="match status" value="1"/>
</dbReference>
<dbReference type="Gene3D" id="3.30.1840.10">
    <property type="entry name" value="Polyphosphate kinase middle domain"/>
    <property type="match status" value="1"/>
</dbReference>
<organism evidence="10">
    <name type="scientific">Candidatus Improbicoccus pseudotrichonymphae</name>
    <dbReference type="NCBI Taxonomy" id="3033792"/>
    <lineage>
        <taxon>Bacteria</taxon>
        <taxon>Bacillati</taxon>
        <taxon>Bacillota</taxon>
        <taxon>Clostridia</taxon>
        <taxon>Candidatus Improbicoccus</taxon>
    </lineage>
</organism>
<feature type="binding site" evidence="7">
    <location>
        <position position="460"/>
    </location>
    <ligand>
        <name>ATP</name>
        <dbReference type="ChEBI" id="CHEBI:30616"/>
    </ligand>
</feature>
<keyword evidence="3 7" id="KW-0547">Nucleotide-binding</keyword>
<keyword evidence="1 7" id="KW-0597">Phosphoprotein</keyword>
<dbReference type="CDD" id="cd09168">
    <property type="entry name" value="PLDc_PaPPK1_C2_like"/>
    <property type="match status" value="1"/>
</dbReference>
<comment type="function">
    <text evidence="7 8">Catalyzes the reversible transfer of the terminal phosphate of ATP to form a long-chain polyphosphate (polyP).</text>
</comment>
<dbReference type="EMBL" id="AP027924">
    <property type="protein sequence ID" value="BED91866.1"/>
    <property type="molecule type" value="Genomic_DNA"/>
</dbReference>
<sequence>MKHLKYTNREISWLDFNFRVLQETCNLRNPIIERVKFLGITSKNLDDFFMIRVSSLQKKIKNNSKNEDPFGINFKKLYSKLVKKIKKFINKQYSYLNQMIIPDLKKEHIYFLNWNDLDENQKKFVENYFEEKILPLINWIEVNFRSETFPFLTNKSLNLIVETLDQKNNKTRLMIVKIPPKLIRYISLPCEFGKKYILIEEIIRNQMFLVFREEIKSVYLFRVTKNLNYEIEEDNDNILEEVRNSIRKCKKNKIIRLEMEIKTETRIKKILSKFLNIKNEIYVIDGTIDLSFYIRFANEDWPENFKYEKKVSNYTTSDFYNNDIFKVINNKDRVLYHPFDDFQAIVDFIEQASKDVNVVSIKQTLYRAGANSPIVEALINASENGKKVTAIVELKARFDEEENILWAQKLEQAKCKVIYGKKKLKIHCKITLVTRKEGSLIKKYVHLATGNYNAKTAKIYTDISFFTSKKKIAEDASSIFDYLTNKTKYVQCKKLIVSPYYMRDFFEKMIDREIKNVKKGLGGKIIFKTNSLTDKKITKLLYKASSKGVKIILIVRGACCLIPNVKNLSENIKVISIVGRFLEHNRIFYFENANMPKIYLGSADLMKRNLDKRVEVIFPVEDENSKNKILDIINVILKDNVNSYCQNSKAKYKKTINPIKQIDSQLSFFKERMI</sequence>
<dbReference type="InterPro" id="IPR024953">
    <property type="entry name" value="PP_kinase_middle"/>
</dbReference>
<dbReference type="Gene3D" id="1.20.58.310">
    <property type="entry name" value="Polyphosphate kinase N-terminal domain"/>
    <property type="match status" value="1"/>
</dbReference>
<evidence type="ECO:0000256" key="2">
    <source>
        <dbReference type="ARBA" id="ARBA00022679"/>
    </source>
</evidence>
<comment type="cofactor">
    <cofactor evidence="7">
        <name>Mg(2+)</name>
        <dbReference type="ChEBI" id="CHEBI:18420"/>
    </cofactor>
</comment>
<feature type="active site" description="Phosphohistidine intermediate" evidence="7">
    <location>
        <position position="427"/>
    </location>
</feature>
<comment type="PTM">
    <text evidence="7 8">An intermediate of this reaction is the autophosphorylated ppk in which a phosphate is covalently linked to a histidine residue through a N-P bond.</text>
</comment>
<keyword evidence="2 7" id="KW-0808">Transferase</keyword>
<dbReference type="HAMAP" id="MF_00347">
    <property type="entry name" value="Polyphosphate_kinase"/>
    <property type="match status" value="1"/>
</dbReference>
<dbReference type="InterPro" id="IPR036832">
    <property type="entry name" value="PPK_N_dom_sf"/>
</dbReference>
<dbReference type="Pfam" id="PF02503">
    <property type="entry name" value="PP_kinase"/>
    <property type="match status" value="1"/>
</dbReference>
<gene>
    <name evidence="7" type="primary">ppk</name>
    <name evidence="10" type="ORF">CfP315_0405</name>
</gene>